<comment type="caution">
    <text evidence="1">The sequence shown here is derived from an EMBL/GenBank/DDBJ whole genome shotgun (WGS) entry which is preliminary data.</text>
</comment>
<proteinExistence type="predicted"/>
<keyword evidence="2" id="KW-1185">Reference proteome</keyword>
<reference evidence="1 2" key="1">
    <citation type="journal article" date="2012" name="BMC Genomics">
        <title>Comparative genomic analysis and phylogenetic position of Theileria equi.</title>
        <authorList>
            <person name="Kappmeyer L.S."/>
            <person name="Thiagarajan M."/>
            <person name="Herndon D.R."/>
            <person name="Ramsay J.D."/>
            <person name="Caler E."/>
            <person name="Djikeng A."/>
            <person name="Gillespie J.J."/>
            <person name="Lau A.O."/>
            <person name="Roalson E.H."/>
            <person name="Silva J.C."/>
            <person name="Silva M.G."/>
            <person name="Suarez C.E."/>
            <person name="Ueti M.W."/>
            <person name="Nene V.M."/>
            <person name="Mealey R.H."/>
            <person name="Knowles D.P."/>
            <person name="Brayton K.A."/>
        </authorList>
    </citation>
    <scope>NUCLEOTIDE SEQUENCE [LARGE SCALE GENOMIC DNA]</scope>
    <source>
        <strain evidence="1 2">WA</strain>
    </source>
</reference>
<dbReference type="KEGG" id="beq:BEWA_035580"/>
<dbReference type="AlphaFoldDB" id="L1LDJ6"/>
<accession>L1LDJ6</accession>
<gene>
    <name evidence="1" type="ORF">BEWA_035580</name>
</gene>
<name>L1LDJ6_THEEQ</name>
<protein>
    <submittedName>
        <fullName evidence="1">Uncharacterized protein</fullName>
    </submittedName>
</protein>
<dbReference type="RefSeq" id="XP_004832974.1">
    <property type="nucleotide sequence ID" value="XM_004832917.1"/>
</dbReference>
<dbReference type="VEuPathDB" id="PiroplasmaDB:BEWA_035580"/>
<evidence type="ECO:0000313" key="2">
    <source>
        <dbReference type="Proteomes" id="UP000031512"/>
    </source>
</evidence>
<organism evidence="1 2">
    <name type="scientific">Theileria equi strain WA</name>
    <dbReference type="NCBI Taxonomy" id="1537102"/>
    <lineage>
        <taxon>Eukaryota</taxon>
        <taxon>Sar</taxon>
        <taxon>Alveolata</taxon>
        <taxon>Apicomplexa</taxon>
        <taxon>Aconoidasida</taxon>
        <taxon>Piroplasmida</taxon>
        <taxon>Theileriidae</taxon>
        <taxon>Theileria</taxon>
    </lineage>
</organism>
<dbReference type="GeneID" id="15807926"/>
<dbReference type="Proteomes" id="UP000031512">
    <property type="component" value="Unassembled WGS sequence"/>
</dbReference>
<sequence>MSYAVINIGHNPRKLIEETTYSYTEGGAPVNVTEYVDPPGLAGYRKCVHVPEKGVKIFSVKNKQEQTYGFESNKYSEATVYLWREDKRYEKPLLVQLGNSYFRSDDGQSWTRISLSPSEMVKILDSENCKRNGTHKIDLSKGHTFNRKDAPKSYKCSSCKEEEITITSEKCDGVIYSYHDTSKGLVSKVEDNGVDQNGIFVPLGTSRVYLFYARNRGNKCVLINMTKPKNLWYRRKSKRGSTWVQVEKGNEPIAYFDSFAILSIIQGSSTTPQTASTSYSRITTTMASLVATMVVGFFAWEGLMMVKNPDKSLILEVKNKFIKPE</sequence>
<evidence type="ECO:0000313" key="1">
    <source>
        <dbReference type="EMBL" id="EKX73522.1"/>
    </source>
</evidence>
<dbReference type="EMBL" id="ACOU01000002">
    <property type="protein sequence ID" value="EKX73522.1"/>
    <property type="molecule type" value="Genomic_DNA"/>
</dbReference>